<dbReference type="PANTHER" id="PTHR22807">
    <property type="entry name" value="NOP2 YEAST -RELATED NOL1/NOP2/FMU SUN DOMAIN-CONTAINING"/>
    <property type="match status" value="1"/>
</dbReference>
<evidence type="ECO:0000256" key="2">
    <source>
        <dbReference type="ARBA" id="ARBA00022679"/>
    </source>
</evidence>
<gene>
    <name evidence="9" type="ORF">CVT25_007022</name>
</gene>
<feature type="binding site" evidence="6">
    <location>
        <position position="295"/>
    </location>
    <ligand>
        <name>S-adenosyl-L-methionine</name>
        <dbReference type="ChEBI" id="CHEBI:59789"/>
    </ligand>
</feature>
<dbReference type="GO" id="GO:0003723">
    <property type="term" value="F:RNA binding"/>
    <property type="evidence" value="ECO:0007669"/>
    <property type="project" value="UniProtKB-UniRule"/>
</dbReference>
<evidence type="ECO:0000256" key="6">
    <source>
        <dbReference type="PROSITE-ProRule" id="PRU01023"/>
    </source>
</evidence>
<evidence type="ECO:0000256" key="3">
    <source>
        <dbReference type="ARBA" id="ARBA00022691"/>
    </source>
</evidence>
<dbReference type="EMBL" id="NHYD01003015">
    <property type="protein sequence ID" value="PPQ83431.1"/>
    <property type="molecule type" value="Genomic_DNA"/>
</dbReference>
<feature type="binding site" evidence="6">
    <location>
        <position position="315"/>
    </location>
    <ligand>
        <name>S-adenosyl-L-methionine</name>
        <dbReference type="ChEBI" id="CHEBI:59789"/>
    </ligand>
</feature>
<evidence type="ECO:0000256" key="7">
    <source>
        <dbReference type="SAM" id="MobiDB-lite"/>
    </source>
</evidence>
<dbReference type="OrthoDB" id="435282at2759"/>
<dbReference type="PANTHER" id="PTHR22807:SF4">
    <property type="entry name" value="28S RRNA (CYTOSINE-C(5))-METHYLTRANSFERASE"/>
    <property type="match status" value="1"/>
</dbReference>
<feature type="region of interest" description="Disordered" evidence="7">
    <location>
        <begin position="452"/>
        <end position="487"/>
    </location>
</feature>
<feature type="active site" description="Nucleophile" evidence="6">
    <location>
        <position position="373"/>
    </location>
</feature>
<dbReference type="Pfam" id="PF21148">
    <property type="entry name" value="NSUN5_fdxn-like"/>
    <property type="match status" value="1"/>
</dbReference>
<dbReference type="InterPro" id="IPR029063">
    <property type="entry name" value="SAM-dependent_MTases_sf"/>
</dbReference>
<dbReference type="STRING" id="93625.A0A409WY88"/>
<dbReference type="Pfam" id="PF21153">
    <property type="entry name" value="NSUN5_N"/>
    <property type="match status" value="1"/>
</dbReference>
<evidence type="ECO:0000256" key="1">
    <source>
        <dbReference type="ARBA" id="ARBA00022603"/>
    </source>
</evidence>
<keyword evidence="3 6" id="KW-0949">S-adenosyl-L-methionine</keyword>
<dbReference type="Pfam" id="PF01189">
    <property type="entry name" value="Methyltr_RsmB-F"/>
    <property type="match status" value="1"/>
</dbReference>
<dbReference type="FunFam" id="3.40.50.150:FF:000164">
    <property type="entry name" value="Methyltransferase NSUN5, putative"/>
    <property type="match status" value="1"/>
</dbReference>
<feature type="binding site" evidence="6">
    <location>
        <position position="268"/>
    </location>
    <ligand>
        <name>S-adenosyl-L-methionine</name>
        <dbReference type="ChEBI" id="CHEBI:59789"/>
    </ligand>
</feature>
<keyword evidence="2 6" id="KW-0808">Transferase</keyword>
<dbReference type="GO" id="GO:0070475">
    <property type="term" value="P:rRNA base methylation"/>
    <property type="evidence" value="ECO:0007669"/>
    <property type="project" value="TreeGrafter"/>
</dbReference>
<dbReference type="GO" id="GO:0005730">
    <property type="term" value="C:nucleolus"/>
    <property type="evidence" value="ECO:0007669"/>
    <property type="project" value="TreeGrafter"/>
</dbReference>
<comment type="catalytic activity">
    <reaction evidence="5">
        <text>a cytidine in 25S rRNA + S-adenosyl-L-methionine = a 5-methylcytidine in 25S rRNA + S-adenosyl-L-homocysteine + H(+)</text>
        <dbReference type="Rhea" id="RHEA:47780"/>
        <dbReference type="Rhea" id="RHEA-COMP:11911"/>
        <dbReference type="Rhea" id="RHEA-COMP:11912"/>
        <dbReference type="ChEBI" id="CHEBI:15378"/>
        <dbReference type="ChEBI" id="CHEBI:57856"/>
        <dbReference type="ChEBI" id="CHEBI:59789"/>
        <dbReference type="ChEBI" id="CHEBI:74483"/>
        <dbReference type="ChEBI" id="CHEBI:82748"/>
    </reaction>
</comment>
<dbReference type="Gene3D" id="3.40.50.150">
    <property type="entry name" value="Vaccinia Virus protein VP39"/>
    <property type="match status" value="1"/>
</dbReference>
<evidence type="ECO:0000256" key="5">
    <source>
        <dbReference type="ARBA" id="ARBA00053002"/>
    </source>
</evidence>
<dbReference type="PRINTS" id="PR02008">
    <property type="entry name" value="RCMTFAMILY"/>
</dbReference>
<evidence type="ECO:0000256" key="4">
    <source>
        <dbReference type="ARBA" id="ARBA00022884"/>
    </source>
</evidence>
<dbReference type="InterPro" id="IPR048889">
    <property type="entry name" value="NSUN5_RCM1_N"/>
</dbReference>
<keyword evidence="10" id="KW-1185">Reference proteome</keyword>
<reference evidence="9 10" key="1">
    <citation type="journal article" date="2018" name="Evol. Lett.">
        <title>Horizontal gene cluster transfer increased hallucinogenic mushroom diversity.</title>
        <authorList>
            <person name="Reynolds H.T."/>
            <person name="Vijayakumar V."/>
            <person name="Gluck-Thaler E."/>
            <person name="Korotkin H.B."/>
            <person name="Matheny P.B."/>
            <person name="Slot J.C."/>
        </authorList>
    </citation>
    <scope>NUCLEOTIDE SEQUENCE [LARGE SCALE GENOMIC DNA]</scope>
    <source>
        <strain evidence="9 10">2631</strain>
    </source>
</reference>
<dbReference type="PROSITE" id="PS51686">
    <property type="entry name" value="SAM_MT_RSMB_NOP"/>
    <property type="match status" value="1"/>
</dbReference>
<feature type="compositionally biased region" description="Basic residues" evidence="7">
    <location>
        <begin position="471"/>
        <end position="487"/>
    </location>
</feature>
<accession>A0A409WY88</accession>
<protein>
    <recommendedName>
        <fullName evidence="8">SAM-dependent MTase RsmB/NOP-type domain-containing protein</fullName>
    </recommendedName>
</protein>
<evidence type="ECO:0000313" key="10">
    <source>
        <dbReference type="Proteomes" id="UP000283269"/>
    </source>
</evidence>
<dbReference type="Gene3D" id="3.30.70.1170">
    <property type="entry name" value="Sun protein, domain 3"/>
    <property type="match status" value="1"/>
</dbReference>
<dbReference type="InterPro" id="IPR049561">
    <property type="entry name" value="NSUN5_7_fdxn-like"/>
</dbReference>
<dbReference type="InterPro" id="IPR023267">
    <property type="entry name" value="RCMT"/>
</dbReference>
<dbReference type="FunCoup" id="A0A409WY88">
    <property type="interactions" value="296"/>
</dbReference>
<comment type="caution">
    <text evidence="9">The sequence shown here is derived from an EMBL/GenBank/DDBJ whole genome shotgun (WGS) entry which is preliminary data.</text>
</comment>
<name>A0A409WY88_PSICY</name>
<dbReference type="GO" id="GO:0008173">
    <property type="term" value="F:RNA methyltransferase activity"/>
    <property type="evidence" value="ECO:0007669"/>
    <property type="project" value="InterPro"/>
</dbReference>
<comment type="similarity">
    <text evidence="6">Belongs to the class I-like SAM-binding methyltransferase superfamily. RsmB/NOP family.</text>
</comment>
<organism evidence="9 10">
    <name type="scientific">Psilocybe cyanescens</name>
    <dbReference type="NCBI Taxonomy" id="93625"/>
    <lineage>
        <taxon>Eukaryota</taxon>
        <taxon>Fungi</taxon>
        <taxon>Dikarya</taxon>
        <taxon>Basidiomycota</taxon>
        <taxon>Agaricomycotina</taxon>
        <taxon>Agaricomycetes</taxon>
        <taxon>Agaricomycetidae</taxon>
        <taxon>Agaricales</taxon>
        <taxon>Agaricineae</taxon>
        <taxon>Strophariaceae</taxon>
        <taxon>Psilocybe</taxon>
    </lineage>
</organism>
<evidence type="ECO:0000259" key="8">
    <source>
        <dbReference type="PROSITE" id="PS51686"/>
    </source>
</evidence>
<feature type="domain" description="SAM-dependent MTase RsmB/NOP-type" evidence="8">
    <location>
        <begin position="142"/>
        <end position="449"/>
    </location>
</feature>
<dbReference type="AlphaFoldDB" id="A0A409WY88"/>
<evidence type="ECO:0000313" key="9">
    <source>
        <dbReference type="EMBL" id="PPQ83431.1"/>
    </source>
</evidence>
<dbReference type="InterPro" id="IPR001678">
    <property type="entry name" value="MeTrfase_RsmB-F_NOP2_dom"/>
</dbReference>
<sequence>MNFYFEAAKTLDRIDAKEGSIKGIIATLPEKDRKRTAALVIETLKFKATLLEVIEKAKLMKEERKLTSKNLVLILVHDLLLARGIQAGDGPLKQAILRHKTRLHGEFQKLKIKRGATSNEQLAHNGDERAGNLNPSQGQNYAFTLIAALIPRYVRVNTRMGTLEDAIKALISRGFELSDPFSSKQGFRKDAHVPNLLLFHPSTTFRDNPLYISGKIILQDKASCFPALVLSPPATKEGVVIDATAAPGNKTTHLSALMKNKGKLFAFERDQKRFTTLKMMLSKAGCSNVSPINADFLTIDPQDPQFINVTHILLDPSCSGSGIVNRLDHLLETEIEDYADKEDRLEKLAAFQLMMIKHAMRFPNVKKIVYSTCSIYATENERVVCNALQSEEAVAGTFRLAPKNEVLPTWPRRGYPEEMTSPDEAASLVRCLPGEDATNGFFVSCFIRAQDTTGKRKMTEEDEIEDVSSQKVRKKNKKRRKTTTKSD</sequence>
<dbReference type="InParanoid" id="A0A409WY88"/>
<keyword evidence="4 6" id="KW-0694">RNA-binding</keyword>
<proteinExistence type="inferred from homology"/>
<dbReference type="SUPFAM" id="SSF53335">
    <property type="entry name" value="S-adenosyl-L-methionine-dependent methyltransferases"/>
    <property type="match status" value="1"/>
</dbReference>
<comment type="caution">
    <text evidence="6">Lacks conserved residue(s) required for the propagation of feature annotation.</text>
</comment>
<keyword evidence="1 6" id="KW-0489">Methyltransferase</keyword>
<dbReference type="Proteomes" id="UP000283269">
    <property type="component" value="Unassembled WGS sequence"/>
</dbReference>
<dbReference type="InterPro" id="IPR049560">
    <property type="entry name" value="MeTrfase_RsmB-F_NOP2_cat"/>
</dbReference>